<dbReference type="Proteomes" id="UP000805614">
    <property type="component" value="Unassembled WGS sequence"/>
</dbReference>
<comment type="caution">
    <text evidence="4">The sequence shown here is derived from an EMBL/GenBank/DDBJ whole genome shotgun (WGS) entry which is preliminary data.</text>
</comment>
<evidence type="ECO:0000256" key="1">
    <source>
        <dbReference type="ARBA" id="ARBA00022729"/>
    </source>
</evidence>
<dbReference type="PANTHER" id="PTHR35936:SF35">
    <property type="entry name" value="L-CYSTINE-BINDING PROTEIN TCYJ"/>
    <property type="match status" value="1"/>
</dbReference>
<feature type="domain" description="Solute-binding protein family 3/N-terminal" evidence="2">
    <location>
        <begin position="28"/>
        <end position="249"/>
    </location>
</feature>
<dbReference type="SMART" id="SM00062">
    <property type="entry name" value="PBPb"/>
    <property type="match status" value="1"/>
</dbReference>
<evidence type="ECO:0000259" key="3">
    <source>
        <dbReference type="SMART" id="SM00079"/>
    </source>
</evidence>
<accession>A0ABR7M1W8</accession>
<dbReference type="InterPro" id="IPR001320">
    <property type="entry name" value="Iontro_rcpt_C"/>
</dbReference>
<evidence type="ECO:0000313" key="4">
    <source>
        <dbReference type="EMBL" id="MBC6470898.1"/>
    </source>
</evidence>
<name>A0ABR7M1W8_9ACTN</name>
<organism evidence="4 5">
    <name type="scientific">Actinomadura alba</name>
    <dbReference type="NCBI Taxonomy" id="406431"/>
    <lineage>
        <taxon>Bacteria</taxon>
        <taxon>Bacillati</taxon>
        <taxon>Actinomycetota</taxon>
        <taxon>Actinomycetes</taxon>
        <taxon>Streptosporangiales</taxon>
        <taxon>Thermomonosporaceae</taxon>
        <taxon>Actinomadura</taxon>
    </lineage>
</organism>
<dbReference type="EMBL" id="JABVEC010000051">
    <property type="protein sequence ID" value="MBC6470898.1"/>
    <property type="molecule type" value="Genomic_DNA"/>
</dbReference>
<evidence type="ECO:0000259" key="2">
    <source>
        <dbReference type="SMART" id="SM00062"/>
    </source>
</evidence>
<protein>
    <submittedName>
        <fullName evidence="4">Transporter substrate-binding domain-containing protein</fullName>
    </submittedName>
</protein>
<proteinExistence type="predicted"/>
<sequence>MVPLCLAATACSRAADEDTLGRVRAGGTLRVALTTANPPWNFLDGAARPVGYDVDVAREVARRIGVRRVTFIGADFASFVGGIRADRFDVVIAGQSVTAKRRREVDFSRPYALNGVAVFVRRGDRSISGVKDLAGKRVAVSEGTVQAEFARDRVRDAKVKTYRNATLVLTDLSWGRADAALVSRFQGIYLAAEKGLAITPVGPVWRTYPLSMSFRKHSPAFRHALDTAISDMIGDGTLSAISRRWLGGLDMAAELRGLPPDPAARPSARP</sequence>
<gene>
    <name evidence="4" type="ORF">HKK74_36225</name>
</gene>
<feature type="domain" description="Ionotropic glutamate receptor C-terminal" evidence="3">
    <location>
        <begin position="28"/>
        <end position="248"/>
    </location>
</feature>
<dbReference type="PANTHER" id="PTHR35936">
    <property type="entry name" value="MEMBRANE-BOUND LYTIC MUREIN TRANSGLYCOSYLASE F"/>
    <property type="match status" value="1"/>
</dbReference>
<reference evidence="4 5" key="1">
    <citation type="submission" date="2020-06" db="EMBL/GenBank/DDBJ databases">
        <title>Actinomadura xiongansis sp. nov., isolated from soil of Baiyangdian.</title>
        <authorList>
            <person name="Zhang X."/>
        </authorList>
    </citation>
    <scope>NUCLEOTIDE SEQUENCE [LARGE SCALE GENOMIC DNA]</scope>
    <source>
        <strain evidence="4 5">HBUM206468</strain>
    </source>
</reference>
<dbReference type="Pfam" id="PF00497">
    <property type="entry name" value="SBP_bac_3"/>
    <property type="match status" value="1"/>
</dbReference>
<dbReference type="SMART" id="SM00079">
    <property type="entry name" value="PBPe"/>
    <property type="match status" value="1"/>
</dbReference>
<dbReference type="SUPFAM" id="SSF53850">
    <property type="entry name" value="Periplasmic binding protein-like II"/>
    <property type="match status" value="1"/>
</dbReference>
<keyword evidence="1" id="KW-0732">Signal</keyword>
<dbReference type="Gene3D" id="3.40.190.10">
    <property type="entry name" value="Periplasmic binding protein-like II"/>
    <property type="match status" value="2"/>
</dbReference>
<dbReference type="InterPro" id="IPR001638">
    <property type="entry name" value="Solute-binding_3/MltF_N"/>
</dbReference>
<keyword evidence="5" id="KW-1185">Reference proteome</keyword>
<evidence type="ECO:0000313" key="5">
    <source>
        <dbReference type="Proteomes" id="UP000805614"/>
    </source>
</evidence>